<feature type="non-terminal residue" evidence="6">
    <location>
        <position position="165"/>
    </location>
</feature>
<comment type="cofactor">
    <cofactor evidence="1">
        <name>pyridoxal 5'-phosphate</name>
        <dbReference type="ChEBI" id="CHEBI:597326"/>
    </cofactor>
</comment>
<protein>
    <submittedName>
        <fullName evidence="6">Aminotransferase class V-fold PLP-dependent enzyme</fullName>
    </submittedName>
</protein>
<dbReference type="InterPro" id="IPR015421">
    <property type="entry name" value="PyrdxlP-dep_Trfase_major"/>
</dbReference>
<dbReference type="SUPFAM" id="SSF53383">
    <property type="entry name" value="PLP-dependent transferases"/>
    <property type="match status" value="1"/>
</dbReference>
<keyword evidence="3" id="KW-0808">Transferase</keyword>
<gene>
    <name evidence="6" type="ORF">FC695_30525</name>
</gene>
<dbReference type="Proteomes" id="UP000308444">
    <property type="component" value="Unassembled WGS sequence"/>
</dbReference>
<keyword evidence="2 6" id="KW-0032">Aminotransferase</keyword>
<evidence type="ECO:0000313" key="7">
    <source>
        <dbReference type="Proteomes" id="UP000308444"/>
    </source>
</evidence>
<evidence type="ECO:0000256" key="2">
    <source>
        <dbReference type="ARBA" id="ARBA00022576"/>
    </source>
</evidence>
<proteinExistence type="predicted"/>
<dbReference type="GO" id="GO:0008483">
    <property type="term" value="F:transaminase activity"/>
    <property type="evidence" value="ECO:0007669"/>
    <property type="project" value="UniProtKB-KW"/>
</dbReference>
<name>A0A9X9A3B9_BACCE</name>
<organism evidence="6 7">
    <name type="scientific">Bacillus cereus</name>
    <dbReference type="NCBI Taxonomy" id="1396"/>
    <lineage>
        <taxon>Bacteria</taxon>
        <taxon>Bacillati</taxon>
        <taxon>Bacillota</taxon>
        <taxon>Bacilli</taxon>
        <taxon>Bacillales</taxon>
        <taxon>Bacillaceae</taxon>
        <taxon>Bacillus</taxon>
        <taxon>Bacillus cereus group</taxon>
    </lineage>
</organism>
<reference evidence="6 7" key="1">
    <citation type="journal article" date="2019" name="Environ. Microbiol.">
        <title>An active ?-lactamase is a part of an orchestrated cell wall stress resistance network of Bacillus subtilis and related rhizosphere species.</title>
        <authorList>
            <person name="Bucher T."/>
            <person name="Keren-Paz A."/>
            <person name="Hausser J."/>
            <person name="Olender T."/>
            <person name="Cytryn E."/>
            <person name="Kolodkin-Gal I."/>
        </authorList>
    </citation>
    <scope>NUCLEOTIDE SEQUENCE [LARGE SCALE GENOMIC DNA]</scope>
    <source>
        <strain evidence="6 7">I32</strain>
    </source>
</reference>
<dbReference type="AlphaFoldDB" id="A0A9X9A3B9"/>
<evidence type="ECO:0000313" key="6">
    <source>
        <dbReference type="EMBL" id="TKI93060.1"/>
    </source>
</evidence>
<evidence type="ECO:0000256" key="4">
    <source>
        <dbReference type="ARBA" id="ARBA00022898"/>
    </source>
</evidence>
<dbReference type="Gene3D" id="3.40.640.10">
    <property type="entry name" value="Type I PLP-dependent aspartate aminotransferase-like (Major domain)"/>
    <property type="match status" value="1"/>
</dbReference>
<accession>A0A9X9A3B9</accession>
<sequence>MNENHYLLLTPGPLTTTKSVKEVMLYDWCTWDDEYNTMVQEVRAKLVSLATKEEEKYTTVLMQGSGTFSVEAVIGSVIPGNGKLLVCTNGAYGKRIVQMAEMLQIDVVISQTEEWEPTNIVEVEKLLQEDKEITHIAVVHCETTTGIINPIVDVCKLGQQYGKIT</sequence>
<evidence type="ECO:0000256" key="1">
    <source>
        <dbReference type="ARBA" id="ARBA00001933"/>
    </source>
</evidence>
<dbReference type="EMBL" id="SZOH01002819">
    <property type="protein sequence ID" value="TKI93060.1"/>
    <property type="molecule type" value="Genomic_DNA"/>
</dbReference>
<keyword evidence="4" id="KW-0663">Pyridoxal phosphate</keyword>
<evidence type="ECO:0000259" key="5">
    <source>
        <dbReference type="Pfam" id="PF00266"/>
    </source>
</evidence>
<dbReference type="InterPro" id="IPR015424">
    <property type="entry name" value="PyrdxlP-dep_Trfase"/>
</dbReference>
<dbReference type="InterPro" id="IPR000192">
    <property type="entry name" value="Aminotrans_V_dom"/>
</dbReference>
<comment type="caution">
    <text evidence="6">The sequence shown here is derived from an EMBL/GenBank/DDBJ whole genome shotgun (WGS) entry which is preliminary data.</text>
</comment>
<feature type="domain" description="Aminotransferase class V" evidence="5">
    <location>
        <begin position="35"/>
        <end position="163"/>
    </location>
</feature>
<dbReference type="Pfam" id="PF00266">
    <property type="entry name" value="Aminotran_5"/>
    <property type="match status" value="1"/>
</dbReference>
<evidence type="ECO:0000256" key="3">
    <source>
        <dbReference type="ARBA" id="ARBA00022679"/>
    </source>
</evidence>
<dbReference type="PANTHER" id="PTHR42778">
    <property type="entry name" value="2-AMINOETHYLPHOSPHONATE--PYRUVATE TRANSAMINASE"/>
    <property type="match status" value="1"/>
</dbReference>
<dbReference type="PANTHER" id="PTHR42778:SF1">
    <property type="entry name" value="2-AMINOETHYLPHOSPHONATE--PYRUVATE TRANSAMINASE"/>
    <property type="match status" value="1"/>
</dbReference>